<feature type="domain" description="Sugar phosphate transporter" evidence="6">
    <location>
        <begin position="55"/>
        <end position="337"/>
    </location>
</feature>
<evidence type="ECO:0000256" key="5">
    <source>
        <dbReference type="SAM" id="Phobius"/>
    </source>
</evidence>
<feature type="transmembrane region" description="Helical" evidence="5">
    <location>
        <begin position="232"/>
        <end position="251"/>
    </location>
</feature>
<organism evidence="7">
    <name type="scientific">Polytomella parva</name>
    <dbReference type="NCBI Taxonomy" id="51329"/>
    <lineage>
        <taxon>Eukaryota</taxon>
        <taxon>Viridiplantae</taxon>
        <taxon>Chlorophyta</taxon>
        <taxon>core chlorophytes</taxon>
        <taxon>Chlorophyceae</taxon>
        <taxon>CS clade</taxon>
        <taxon>Chlamydomonadales</taxon>
        <taxon>Chlamydomonadaceae</taxon>
        <taxon>Polytomella</taxon>
    </lineage>
</organism>
<feature type="transmembrane region" description="Helical" evidence="5">
    <location>
        <begin position="155"/>
        <end position="180"/>
    </location>
</feature>
<evidence type="ECO:0000256" key="1">
    <source>
        <dbReference type="ARBA" id="ARBA00004141"/>
    </source>
</evidence>
<accession>A0A7S0YDK0</accession>
<feature type="transmembrane region" description="Helical" evidence="5">
    <location>
        <begin position="79"/>
        <end position="100"/>
    </location>
</feature>
<dbReference type="AlphaFoldDB" id="A0A7S0YDK0"/>
<feature type="transmembrane region" description="Helical" evidence="5">
    <location>
        <begin position="266"/>
        <end position="289"/>
    </location>
</feature>
<feature type="transmembrane region" description="Helical" evidence="5">
    <location>
        <begin position="296"/>
        <end position="316"/>
    </location>
</feature>
<proteinExistence type="predicted"/>
<name>A0A7S0YDK0_9CHLO</name>
<reference evidence="7" key="1">
    <citation type="submission" date="2021-01" db="EMBL/GenBank/DDBJ databases">
        <authorList>
            <person name="Corre E."/>
            <person name="Pelletier E."/>
            <person name="Niang G."/>
            <person name="Scheremetjew M."/>
            <person name="Finn R."/>
            <person name="Kale V."/>
            <person name="Holt S."/>
            <person name="Cochrane G."/>
            <person name="Meng A."/>
            <person name="Brown T."/>
            <person name="Cohen L."/>
        </authorList>
    </citation>
    <scope>NUCLEOTIDE SEQUENCE</scope>
    <source>
        <strain evidence="7">SAG 63-3</strain>
    </source>
</reference>
<dbReference type="PANTHER" id="PTHR11132">
    <property type="entry name" value="SOLUTE CARRIER FAMILY 35"/>
    <property type="match status" value="1"/>
</dbReference>
<keyword evidence="2 5" id="KW-0812">Transmembrane</keyword>
<sequence length="349" mass="38597">MSIIQEKNFKSVVDVEQQNAEVEIKNDGKDHAQTQLSRSSKGYPTLLVAGVCYCAASGSMVLLNKYALSSFHFTAQNSLLCFQCITAVVLSKIFSAVGAVKLQPLKRDLITLWLPVNIIFVAMIGTSFYALSHIGVGMVTVWKNLSNFVTAISEFLIFGTVYPRSLWFCLFMMLLSAIVGASTDDRFSWSGYSWQFLNCLFTSGYALYLKLVMGRTAEYTTNRQRLDEFSMVYYNNLLSVPFIILLMIVFGEFQGLLDQPALTNPWFIAVAILGGVIGYLISFSSLWFLSQTTPTIYSLVGALNKIPVALIGITVFQEPTNTKNMVSIILGLGAAVIFSQLKSTLGPKK</sequence>
<dbReference type="EMBL" id="HBFM01010744">
    <property type="protein sequence ID" value="CAD8770423.1"/>
    <property type="molecule type" value="Transcribed_RNA"/>
</dbReference>
<feature type="transmembrane region" description="Helical" evidence="5">
    <location>
        <begin position="192"/>
        <end position="211"/>
    </location>
</feature>
<keyword evidence="4 5" id="KW-0472">Membrane</keyword>
<dbReference type="InterPro" id="IPR004853">
    <property type="entry name" value="Sugar_P_trans_dom"/>
</dbReference>
<keyword evidence="3 5" id="KW-1133">Transmembrane helix</keyword>
<protein>
    <recommendedName>
        <fullName evidence="6">Sugar phosphate transporter domain-containing protein</fullName>
    </recommendedName>
</protein>
<evidence type="ECO:0000256" key="4">
    <source>
        <dbReference type="ARBA" id="ARBA00023136"/>
    </source>
</evidence>
<dbReference type="InterPro" id="IPR037185">
    <property type="entry name" value="EmrE-like"/>
</dbReference>
<evidence type="ECO:0000259" key="6">
    <source>
        <dbReference type="Pfam" id="PF03151"/>
    </source>
</evidence>
<feature type="transmembrane region" description="Helical" evidence="5">
    <location>
        <begin position="46"/>
        <end position="67"/>
    </location>
</feature>
<evidence type="ECO:0000313" key="7">
    <source>
        <dbReference type="EMBL" id="CAD8770423.1"/>
    </source>
</evidence>
<comment type="subcellular location">
    <subcellularLocation>
        <location evidence="1">Membrane</location>
        <topology evidence="1">Multi-pass membrane protein</topology>
    </subcellularLocation>
</comment>
<dbReference type="InterPro" id="IPR050186">
    <property type="entry name" value="TPT_transporter"/>
</dbReference>
<evidence type="ECO:0000256" key="3">
    <source>
        <dbReference type="ARBA" id="ARBA00022989"/>
    </source>
</evidence>
<dbReference type="Pfam" id="PF03151">
    <property type="entry name" value="TPT"/>
    <property type="match status" value="1"/>
</dbReference>
<dbReference type="GO" id="GO:0016020">
    <property type="term" value="C:membrane"/>
    <property type="evidence" value="ECO:0007669"/>
    <property type="project" value="UniProtKB-SubCell"/>
</dbReference>
<gene>
    <name evidence="7" type="ORF">PPAR00522_LOCUS6824</name>
</gene>
<dbReference type="SUPFAM" id="SSF103481">
    <property type="entry name" value="Multidrug resistance efflux transporter EmrE"/>
    <property type="match status" value="1"/>
</dbReference>
<feature type="transmembrane region" description="Helical" evidence="5">
    <location>
        <begin position="112"/>
        <end position="134"/>
    </location>
</feature>
<feature type="transmembrane region" description="Helical" evidence="5">
    <location>
        <begin position="322"/>
        <end position="341"/>
    </location>
</feature>
<evidence type="ECO:0000256" key="2">
    <source>
        <dbReference type="ARBA" id="ARBA00022692"/>
    </source>
</evidence>